<dbReference type="Proteomes" id="UP000075411">
    <property type="component" value="Unassembled WGS sequence"/>
</dbReference>
<gene>
    <name evidence="3" type="ORF">AD947_03980</name>
</gene>
<evidence type="ECO:0008006" key="5">
    <source>
        <dbReference type="Google" id="ProtNLM"/>
    </source>
</evidence>
<name>A0A149U295_9PROT</name>
<sequence>MSHRIPALLASLALASPAYGQTAIPECAKHLFEPAPGQVLTMAQIDANNACLTVMQQAKQVSDLGTAMQENERRLKEKDKAQSLPAGGTHSAFDVAPPAPAPEGHVEGGPAQPTAGPPTFDTIWVDARTAGAILRFADGSSQEVARGSILPDGSVVAAITAHQVVLRRPDHALLVLRGSSDAPTPTRIIAVPGASSLVPPATRGP</sequence>
<feature type="chain" id="PRO_5007556196" description="Type IV pilus biogenesis protein PilP" evidence="2">
    <location>
        <begin position="21"/>
        <end position="205"/>
    </location>
</feature>
<feature type="region of interest" description="Disordered" evidence="1">
    <location>
        <begin position="75"/>
        <end position="119"/>
    </location>
</feature>
<evidence type="ECO:0000256" key="1">
    <source>
        <dbReference type="SAM" id="MobiDB-lite"/>
    </source>
</evidence>
<dbReference type="NCBIfam" id="TIGR03021">
    <property type="entry name" value="pilP_fam"/>
    <property type="match status" value="1"/>
</dbReference>
<accession>A0A149U295</accession>
<feature type="compositionally biased region" description="Low complexity" evidence="1">
    <location>
        <begin position="108"/>
        <end position="119"/>
    </location>
</feature>
<evidence type="ECO:0000313" key="4">
    <source>
        <dbReference type="Proteomes" id="UP000075411"/>
    </source>
</evidence>
<dbReference type="InterPro" id="IPR022753">
    <property type="entry name" value="T4SS_pilus_biogen_PilP"/>
</dbReference>
<evidence type="ECO:0000313" key="3">
    <source>
        <dbReference type="EMBL" id="KXV59528.1"/>
    </source>
</evidence>
<dbReference type="EMBL" id="LHZT01000104">
    <property type="protein sequence ID" value="KXV59528.1"/>
    <property type="molecule type" value="Genomic_DNA"/>
</dbReference>
<dbReference type="AlphaFoldDB" id="A0A149U295"/>
<dbReference type="OrthoDB" id="7226463at2"/>
<comment type="caution">
    <text evidence="3">The sequence shown here is derived from an EMBL/GenBank/DDBJ whole genome shotgun (WGS) entry which is preliminary data.</text>
</comment>
<reference evidence="3 4" key="1">
    <citation type="submission" date="2015-06" db="EMBL/GenBank/DDBJ databases">
        <title>Improved classification and identification of acetic acid bacteria using matrix-assisted laser desorption/ionization time-of-flight mass spectrometry; Gluconobacter nephelii and Gluconobacter uchimurae are later heterotypic synonyms of Gluconobacter japonicus and Gluconobacter oxydans, respectively.</title>
        <authorList>
            <person name="Li L."/>
            <person name="Cleenwerck I."/>
            <person name="De Vuyst L."/>
            <person name="Vandamme P."/>
        </authorList>
    </citation>
    <scope>NUCLEOTIDE SEQUENCE [LARGE SCALE GENOMIC DNA]</scope>
    <source>
        <strain evidence="3 4">LMG 1663</strain>
    </source>
</reference>
<protein>
    <recommendedName>
        <fullName evidence="5">Type IV pilus biogenesis protein PilP</fullName>
    </recommendedName>
</protein>
<evidence type="ECO:0000256" key="2">
    <source>
        <dbReference type="SAM" id="SignalP"/>
    </source>
</evidence>
<feature type="signal peptide" evidence="2">
    <location>
        <begin position="1"/>
        <end position="20"/>
    </location>
</feature>
<organism evidence="3 4">
    <name type="scientific">Acetobacter tropicalis</name>
    <dbReference type="NCBI Taxonomy" id="104102"/>
    <lineage>
        <taxon>Bacteria</taxon>
        <taxon>Pseudomonadati</taxon>
        <taxon>Pseudomonadota</taxon>
        <taxon>Alphaproteobacteria</taxon>
        <taxon>Acetobacterales</taxon>
        <taxon>Acetobacteraceae</taxon>
        <taxon>Acetobacter</taxon>
    </lineage>
</organism>
<dbReference type="PATRIC" id="fig|104102.12.peg.3353"/>
<proteinExistence type="predicted"/>
<dbReference type="RefSeq" id="WP_061487564.1">
    <property type="nucleotide sequence ID" value="NZ_LHZT01000104.1"/>
</dbReference>
<keyword evidence="2" id="KW-0732">Signal</keyword>